<dbReference type="AlphaFoldDB" id="A0A6G1JNL7"/>
<keyword evidence="5" id="KW-0539">Nucleus</keyword>
<dbReference type="EMBL" id="MU005569">
    <property type="protein sequence ID" value="KAF2691753.1"/>
    <property type="molecule type" value="Genomic_DNA"/>
</dbReference>
<dbReference type="PROSITE" id="PS50048">
    <property type="entry name" value="ZN2_CY6_FUNGAL_2"/>
    <property type="match status" value="1"/>
</dbReference>
<accession>A0A6G1JNL7</accession>
<dbReference type="InterPro" id="IPR001138">
    <property type="entry name" value="Zn2Cys6_DnaBD"/>
</dbReference>
<evidence type="ECO:0000256" key="4">
    <source>
        <dbReference type="ARBA" id="ARBA00023163"/>
    </source>
</evidence>
<dbReference type="Proteomes" id="UP000799291">
    <property type="component" value="Unassembled WGS sequence"/>
</dbReference>
<dbReference type="Pfam" id="PF00172">
    <property type="entry name" value="Zn_clus"/>
    <property type="match status" value="1"/>
</dbReference>
<dbReference type="PRINTS" id="PR00755">
    <property type="entry name" value="AFLATOXINBRP"/>
</dbReference>
<keyword evidence="2" id="KW-0862">Zinc</keyword>
<dbReference type="PANTHER" id="PTHR47660">
    <property type="entry name" value="TRANSCRIPTION FACTOR WITH C2H2 AND ZN(2)-CYS(6) DNA BINDING DOMAIN (EUROFUNG)-RELATED-RELATED"/>
    <property type="match status" value="1"/>
</dbReference>
<evidence type="ECO:0000259" key="9">
    <source>
        <dbReference type="PROSITE" id="PS50157"/>
    </source>
</evidence>
<dbReference type="Gene3D" id="4.10.240.10">
    <property type="entry name" value="Zn(2)-C6 fungal-type DNA-binding domain"/>
    <property type="match status" value="1"/>
</dbReference>
<reference evidence="10" key="1">
    <citation type="journal article" date="2020" name="Stud. Mycol.">
        <title>101 Dothideomycetes genomes: a test case for predicting lifestyles and emergence of pathogens.</title>
        <authorList>
            <person name="Haridas S."/>
            <person name="Albert R."/>
            <person name="Binder M."/>
            <person name="Bloem J."/>
            <person name="Labutti K."/>
            <person name="Salamov A."/>
            <person name="Andreopoulos B."/>
            <person name="Baker S."/>
            <person name="Barry K."/>
            <person name="Bills G."/>
            <person name="Bluhm B."/>
            <person name="Cannon C."/>
            <person name="Castanera R."/>
            <person name="Culley D."/>
            <person name="Daum C."/>
            <person name="Ezra D."/>
            <person name="Gonzalez J."/>
            <person name="Henrissat B."/>
            <person name="Kuo A."/>
            <person name="Liang C."/>
            <person name="Lipzen A."/>
            <person name="Lutzoni F."/>
            <person name="Magnuson J."/>
            <person name="Mondo S."/>
            <person name="Nolan M."/>
            <person name="Ohm R."/>
            <person name="Pangilinan J."/>
            <person name="Park H.-J."/>
            <person name="Ramirez L."/>
            <person name="Alfaro M."/>
            <person name="Sun H."/>
            <person name="Tritt A."/>
            <person name="Yoshinaga Y."/>
            <person name="Zwiers L.-H."/>
            <person name="Turgeon B."/>
            <person name="Goodwin S."/>
            <person name="Spatafora J."/>
            <person name="Crous P."/>
            <person name="Grigoriev I."/>
        </authorList>
    </citation>
    <scope>NUCLEOTIDE SEQUENCE</scope>
    <source>
        <strain evidence="10">CBS 122367</strain>
    </source>
</reference>
<evidence type="ECO:0000313" key="10">
    <source>
        <dbReference type="EMBL" id="KAF2691753.1"/>
    </source>
</evidence>
<dbReference type="SMART" id="SM00066">
    <property type="entry name" value="GAL4"/>
    <property type="match status" value="1"/>
</dbReference>
<evidence type="ECO:0000256" key="1">
    <source>
        <dbReference type="ARBA" id="ARBA00022723"/>
    </source>
</evidence>
<evidence type="ECO:0000256" key="6">
    <source>
        <dbReference type="PROSITE-ProRule" id="PRU00042"/>
    </source>
</evidence>
<evidence type="ECO:0000313" key="11">
    <source>
        <dbReference type="Proteomes" id="UP000799291"/>
    </source>
</evidence>
<evidence type="ECO:0000256" key="5">
    <source>
        <dbReference type="ARBA" id="ARBA00023242"/>
    </source>
</evidence>
<keyword evidence="6" id="KW-0863">Zinc-finger</keyword>
<keyword evidence="4" id="KW-0804">Transcription</keyword>
<keyword evidence="11" id="KW-1185">Reference proteome</keyword>
<feature type="domain" description="C2H2-type" evidence="9">
    <location>
        <begin position="10"/>
        <end position="28"/>
    </location>
</feature>
<evidence type="ECO:0000259" key="8">
    <source>
        <dbReference type="PROSITE" id="PS50048"/>
    </source>
</evidence>
<dbReference type="SUPFAM" id="SSF57701">
    <property type="entry name" value="Zn2/Cys6 DNA-binding domain"/>
    <property type="match status" value="1"/>
</dbReference>
<gene>
    <name evidence="10" type="ORF">K458DRAFT_381593</name>
</gene>
<dbReference type="PROSITE" id="PS50157">
    <property type="entry name" value="ZINC_FINGER_C2H2_2"/>
    <property type="match status" value="1"/>
</dbReference>
<dbReference type="CDD" id="cd00067">
    <property type="entry name" value="GAL4"/>
    <property type="match status" value="1"/>
</dbReference>
<dbReference type="InterPro" id="IPR013087">
    <property type="entry name" value="Znf_C2H2_type"/>
</dbReference>
<dbReference type="PROSITE" id="PS00463">
    <property type="entry name" value="ZN2_CY6_FUNGAL_1"/>
    <property type="match status" value="1"/>
</dbReference>
<dbReference type="OrthoDB" id="5423818at2759"/>
<keyword evidence="1" id="KW-0479">Metal-binding</keyword>
<evidence type="ECO:0000256" key="2">
    <source>
        <dbReference type="ARBA" id="ARBA00022833"/>
    </source>
</evidence>
<dbReference type="PANTHER" id="PTHR47660:SF3">
    <property type="entry name" value="FINGER DOMAIN PROTEIN, PUTATIVE (AFU_ORTHOLOGUE AFUA_4G03310)-RELATED"/>
    <property type="match status" value="1"/>
</dbReference>
<dbReference type="GO" id="GO:0000981">
    <property type="term" value="F:DNA-binding transcription factor activity, RNA polymerase II-specific"/>
    <property type="evidence" value="ECO:0007669"/>
    <property type="project" value="InterPro"/>
</dbReference>
<feature type="region of interest" description="Disordered" evidence="7">
    <location>
        <begin position="91"/>
        <end position="120"/>
    </location>
</feature>
<protein>
    <recommendedName>
        <fullName evidence="12">Zn(2)-C6 fungal-type domain-containing protein</fullName>
    </recommendedName>
</protein>
<evidence type="ECO:0000256" key="3">
    <source>
        <dbReference type="ARBA" id="ARBA00023015"/>
    </source>
</evidence>
<name>A0A6G1JNL7_9PLEO</name>
<feature type="compositionally biased region" description="Polar residues" evidence="7">
    <location>
        <begin position="91"/>
        <end position="103"/>
    </location>
</feature>
<keyword evidence="3" id="KW-0805">Transcription regulation</keyword>
<evidence type="ECO:0000256" key="7">
    <source>
        <dbReference type="SAM" id="MobiDB-lite"/>
    </source>
</evidence>
<feature type="domain" description="Zn(2)-C6 fungal-type" evidence="8">
    <location>
        <begin position="45"/>
        <end position="75"/>
    </location>
</feature>
<sequence length="499" mass="56184">MPEGDVQSVLRCGQCNKPFDKQSTLKRHGYYCRSRKAGSTNRARSCISCARGKARCDNRRPECSRCVAKAIECHYPANTRKDAEPRFQYSDNAPTEQQRTPPSVTNPPGVDMSQEPNNNSDIMLDTTLQMPFTDLGEGYLDWNDPEVNFADFLNPQTVDESAQYPSPESSSMVCHSTPMTDHAGQEPPSFITMPPTISTYLRRSLILRPKMMTGAKRTANLILSTLKSYPQMMLHHNTFPPFIHPLLRSSAREMDQMEPLSNCISLVHMIKSGVHGSRKLFWKNVRMECERLREEHLRLNKWGLLAAMQALSIYILIRLCEGETEHNNFDVLLLGTVTIISKQIICSDIMWNTQSAVSNYGIETSWKEWLFEESRRRLAVVYRVVNMLVYFEPASLCELQADLIIAPLPARKKLWEASDGFAWKAETESDPGAHDAFGLAANGELVQLEDCRSYCSATVLNYKSLEVSTSPRDAAPWESWCSGMDGFGGLVMLAATLVG</sequence>
<proteinExistence type="predicted"/>
<organism evidence="10 11">
    <name type="scientific">Lentithecium fluviatile CBS 122367</name>
    <dbReference type="NCBI Taxonomy" id="1168545"/>
    <lineage>
        <taxon>Eukaryota</taxon>
        <taxon>Fungi</taxon>
        <taxon>Dikarya</taxon>
        <taxon>Ascomycota</taxon>
        <taxon>Pezizomycotina</taxon>
        <taxon>Dothideomycetes</taxon>
        <taxon>Pleosporomycetidae</taxon>
        <taxon>Pleosporales</taxon>
        <taxon>Massarineae</taxon>
        <taxon>Lentitheciaceae</taxon>
        <taxon>Lentithecium</taxon>
    </lineage>
</organism>
<dbReference type="GO" id="GO:0008270">
    <property type="term" value="F:zinc ion binding"/>
    <property type="evidence" value="ECO:0007669"/>
    <property type="project" value="UniProtKB-KW"/>
</dbReference>
<dbReference type="InterPro" id="IPR036864">
    <property type="entry name" value="Zn2-C6_fun-type_DNA-bd_sf"/>
</dbReference>
<evidence type="ECO:0008006" key="12">
    <source>
        <dbReference type="Google" id="ProtNLM"/>
    </source>
</evidence>